<gene>
    <name evidence="2" type="ORF">OHC33_000077</name>
</gene>
<feature type="region of interest" description="Disordered" evidence="1">
    <location>
        <begin position="1"/>
        <end position="38"/>
    </location>
</feature>
<proteinExistence type="predicted"/>
<evidence type="ECO:0000256" key="1">
    <source>
        <dbReference type="SAM" id="MobiDB-lite"/>
    </source>
</evidence>
<feature type="compositionally biased region" description="Basic residues" evidence="1">
    <location>
        <begin position="1"/>
        <end position="13"/>
    </location>
</feature>
<dbReference type="EMBL" id="JAKLMC020000001">
    <property type="protein sequence ID" value="KAK5958235.1"/>
    <property type="molecule type" value="Genomic_DNA"/>
</dbReference>
<reference evidence="2 3" key="1">
    <citation type="submission" date="2022-12" db="EMBL/GenBank/DDBJ databases">
        <title>Genomic features and morphological characterization of a novel Knufia sp. strain isolated from spacecraft assembly facility.</title>
        <authorList>
            <person name="Teixeira M."/>
            <person name="Chander A.M."/>
            <person name="Stajich J.E."/>
            <person name="Venkateswaran K."/>
        </authorList>
    </citation>
    <scope>NUCLEOTIDE SEQUENCE [LARGE SCALE GENOMIC DNA]</scope>
    <source>
        <strain evidence="2 3">FJI-L2-BK-P2</strain>
    </source>
</reference>
<dbReference type="Proteomes" id="UP001316803">
    <property type="component" value="Unassembled WGS sequence"/>
</dbReference>
<sequence length="491" mass="55925">MMRIRGKRNRRERPQRPETSQGRGRPLKPTVQLASTQKRTILDRLQKHHTEVQRKMDSESDKLSMLEKLPVELIQHVFFHALEVNMPRASNYLRQVLSTEQIFNSLVTFAYFDDDGESPVEAKHFLPAEYRMMNCEEKVRLQQNMFTCRWCTYERIKTCLPSLSRLVIVQAWHRERSLDESHGQGTDVVHETTMMVPNEAIRGLATLPSLDEKAKLEQHFLARITVEDLGSSDFSLQHDERAYLPRIITWTSSLDKQGVIHKSTDRSLTTLAARHIPDWLLRSTPWTDEQLRLLQLLRQGYTFIQDDHVMSISAKAVFDGMRNAILESNIAALTTLLEMHNVFFKSGAWTFQQMMTTSLTPPSHHPLPIELFHLAAEQDNRATQMISLLLRAGIDSLPEDDEVITAWAVHGSQQGNVLASWLLKHMEGTADYGLPRRGHLFVDGCLSWRARARGNFPFPETSFATELGYIAGTPIVPASMDGGICGSDGQA</sequence>
<comment type="caution">
    <text evidence="2">The sequence shown here is derived from an EMBL/GenBank/DDBJ whole genome shotgun (WGS) entry which is preliminary data.</text>
</comment>
<evidence type="ECO:0000313" key="3">
    <source>
        <dbReference type="Proteomes" id="UP001316803"/>
    </source>
</evidence>
<dbReference type="AlphaFoldDB" id="A0AAN8IC84"/>
<keyword evidence="3" id="KW-1185">Reference proteome</keyword>
<evidence type="ECO:0000313" key="2">
    <source>
        <dbReference type="EMBL" id="KAK5958235.1"/>
    </source>
</evidence>
<organism evidence="2 3">
    <name type="scientific">Knufia fluminis</name>
    <dbReference type="NCBI Taxonomy" id="191047"/>
    <lineage>
        <taxon>Eukaryota</taxon>
        <taxon>Fungi</taxon>
        <taxon>Dikarya</taxon>
        <taxon>Ascomycota</taxon>
        <taxon>Pezizomycotina</taxon>
        <taxon>Eurotiomycetes</taxon>
        <taxon>Chaetothyriomycetidae</taxon>
        <taxon>Chaetothyriales</taxon>
        <taxon>Trichomeriaceae</taxon>
        <taxon>Knufia</taxon>
    </lineage>
</organism>
<accession>A0AAN8IC84</accession>
<protein>
    <submittedName>
        <fullName evidence="2">Uncharacterized protein</fullName>
    </submittedName>
</protein>
<name>A0AAN8IC84_9EURO</name>